<accession>F2DVK1</accession>
<sequence>VEQNQIRHDSTSTRAGQHRFSRPTSSSIPRQIGSNPPAAAAAVMAAEKPAPAKVLYCGVCGLPAEYCEFGPDFERCKPWLRAHAPGVYPDELVASSSGGDDKDVGKVGERLQGVSISPADGSSSSGGASASKTEEVKRLPGGKLKKKDKQEVIIEKIVRNKRKCVTVVKGLDLFGVKLSDASKKLGKKFATGASVVKGPTEKEQIDVQGDISYDVVDFITATWPDVPESAVYFIEDGRKVAAA</sequence>
<dbReference type="InterPro" id="IPR001950">
    <property type="entry name" value="SUI1"/>
</dbReference>
<dbReference type="SUPFAM" id="SSF55159">
    <property type="entry name" value="eIF1-like"/>
    <property type="match status" value="1"/>
</dbReference>
<dbReference type="GO" id="GO:0005737">
    <property type="term" value="C:cytoplasm"/>
    <property type="evidence" value="ECO:0007669"/>
    <property type="project" value="UniProtKB-SubCell"/>
</dbReference>
<dbReference type="GO" id="GO:1990904">
    <property type="term" value="C:ribonucleoprotein complex"/>
    <property type="evidence" value="ECO:0007669"/>
    <property type="project" value="UniProtKB-KW"/>
</dbReference>
<feature type="domain" description="SUI1" evidence="4">
    <location>
        <begin position="152"/>
        <end position="223"/>
    </location>
</feature>
<dbReference type="FunFam" id="3.30.780.10:FF:000011">
    <property type="entry name" value="Translation machinery-associated protein 22"/>
    <property type="match status" value="1"/>
</dbReference>
<evidence type="ECO:0000256" key="3">
    <source>
        <dbReference type="SAM" id="MobiDB-lite"/>
    </source>
</evidence>
<dbReference type="PROSITE" id="PS50296">
    <property type="entry name" value="SUI1"/>
    <property type="match status" value="1"/>
</dbReference>
<dbReference type="EMBL" id="AK367919">
    <property type="protein sequence ID" value="BAJ99122.1"/>
    <property type="molecule type" value="mRNA"/>
</dbReference>
<comment type="similarity">
    <text evidence="1 2">Belongs to the DENR family.</text>
</comment>
<dbReference type="Pfam" id="PF21023">
    <property type="entry name" value="DENR_N"/>
    <property type="match status" value="1"/>
</dbReference>
<feature type="region of interest" description="Disordered" evidence="3">
    <location>
        <begin position="1"/>
        <end position="37"/>
    </location>
</feature>
<dbReference type="PANTHER" id="PTHR12789:SF0">
    <property type="entry name" value="DENSITY-REGULATED PROTEIN"/>
    <property type="match status" value="1"/>
</dbReference>
<reference evidence="5" key="1">
    <citation type="journal article" date="2011" name="Plant Physiol.">
        <title>Comprehensive sequence analysis of 24,783 barley full-length cDNAs derived from 12 clone libraries.</title>
        <authorList>
            <person name="Matsumoto T."/>
            <person name="Tanaka T."/>
            <person name="Sakai H."/>
            <person name="Amano N."/>
            <person name="Kanamori H."/>
            <person name="Kurita K."/>
            <person name="Kikuta A."/>
            <person name="Kamiya K."/>
            <person name="Yamamoto M."/>
            <person name="Ikawa H."/>
            <person name="Fujii N."/>
            <person name="Hori K."/>
            <person name="Itoh T."/>
            <person name="Sato K."/>
        </authorList>
    </citation>
    <scope>NUCLEOTIDE SEQUENCE</scope>
    <source>
        <tissue evidence="5">Shoot and root</tissue>
    </source>
</reference>
<feature type="region of interest" description="Disordered" evidence="3">
    <location>
        <begin position="112"/>
        <end position="143"/>
    </location>
</feature>
<dbReference type="InterPro" id="IPR046447">
    <property type="entry name" value="DENR_C"/>
</dbReference>
<dbReference type="GO" id="GO:0003743">
    <property type="term" value="F:translation initiation factor activity"/>
    <property type="evidence" value="ECO:0007669"/>
    <property type="project" value="InterPro"/>
</dbReference>
<dbReference type="CDD" id="cd11607">
    <property type="entry name" value="DENR_C"/>
    <property type="match status" value="1"/>
</dbReference>
<dbReference type="InterPro" id="IPR005873">
    <property type="entry name" value="DENR_eukaryotes"/>
</dbReference>
<feature type="compositionally biased region" description="Low complexity" evidence="3">
    <location>
        <begin position="115"/>
        <end position="131"/>
    </location>
</feature>
<dbReference type="AlphaFoldDB" id="F2DVK1"/>
<dbReference type="GO" id="GO:0005840">
    <property type="term" value="C:ribosome"/>
    <property type="evidence" value="ECO:0007669"/>
    <property type="project" value="UniProtKB-KW"/>
</dbReference>
<comment type="domain">
    <text evidence="2">The SUI1 domain may be involved in RNA binding.</text>
</comment>
<dbReference type="Gene3D" id="3.30.780.10">
    <property type="entry name" value="SUI1-like domain"/>
    <property type="match status" value="1"/>
</dbReference>
<comment type="subunit">
    <text evidence="2">Interacts with the 40S ribosomal subunit.</text>
</comment>
<dbReference type="InterPro" id="IPR036877">
    <property type="entry name" value="SUI1_dom_sf"/>
</dbReference>
<evidence type="ECO:0000313" key="5">
    <source>
        <dbReference type="EMBL" id="BAJ99122.1"/>
    </source>
</evidence>
<evidence type="ECO:0000256" key="1">
    <source>
        <dbReference type="ARBA" id="ARBA00007514"/>
    </source>
</evidence>
<comment type="subcellular location">
    <subcellularLocation>
        <location evidence="2">Cytoplasm</location>
    </subcellularLocation>
</comment>
<dbReference type="Pfam" id="PF01253">
    <property type="entry name" value="SUI1"/>
    <property type="match status" value="1"/>
</dbReference>
<dbReference type="InterPro" id="IPR050318">
    <property type="entry name" value="DENR/SUI1_TIF"/>
</dbReference>
<feature type="non-terminal residue" evidence="5">
    <location>
        <position position="1"/>
    </location>
</feature>
<evidence type="ECO:0000256" key="2">
    <source>
        <dbReference type="RuleBase" id="RU361273"/>
    </source>
</evidence>
<organism evidence="5">
    <name type="scientific">Hordeum vulgare subsp. vulgare</name>
    <name type="common">Domesticated barley</name>
    <dbReference type="NCBI Taxonomy" id="112509"/>
    <lineage>
        <taxon>Eukaryota</taxon>
        <taxon>Viridiplantae</taxon>
        <taxon>Streptophyta</taxon>
        <taxon>Embryophyta</taxon>
        <taxon>Tracheophyta</taxon>
        <taxon>Spermatophyta</taxon>
        <taxon>Magnoliopsida</taxon>
        <taxon>Liliopsida</taxon>
        <taxon>Poales</taxon>
        <taxon>Poaceae</taxon>
        <taxon>BOP clade</taxon>
        <taxon>Pooideae</taxon>
        <taxon>Triticodae</taxon>
        <taxon>Triticeae</taxon>
        <taxon>Hordeinae</taxon>
        <taxon>Hordeum</taxon>
    </lineage>
</organism>
<keyword evidence="2" id="KW-0963">Cytoplasm</keyword>
<feature type="compositionally biased region" description="Polar residues" evidence="3">
    <location>
        <begin position="22"/>
        <end position="34"/>
    </location>
</feature>
<name>F2DVK1_HORVV</name>
<keyword evidence="2" id="KW-0687">Ribonucleoprotein</keyword>
<feature type="compositionally biased region" description="Basic and acidic residues" evidence="3">
    <location>
        <begin position="1"/>
        <end position="11"/>
    </location>
</feature>
<evidence type="ECO:0000259" key="4">
    <source>
        <dbReference type="PROSITE" id="PS50296"/>
    </source>
</evidence>
<proteinExistence type="evidence at transcript level"/>
<dbReference type="NCBIfam" id="TIGR01159">
    <property type="entry name" value="DRP1"/>
    <property type="match status" value="1"/>
</dbReference>
<keyword evidence="2" id="KW-0689">Ribosomal protein</keyword>
<protein>
    <recommendedName>
        <fullName evidence="2">Translation machinery-associated protein 22</fullName>
    </recommendedName>
</protein>
<dbReference type="PANTHER" id="PTHR12789">
    <property type="entry name" value="DENSITY-REGULATED PROTEIN HOMOLOG"/>
    <property type="match status" value="1"/>
</dbReference>
<dbReference type="InterPro" id="IPR048517">
    <property type="entry name" value="DENR_N"/>
</dbReference>